<dbReference type="InterPro" id="IPR036097">
    <property type="entry name" value="HisK_dim/P_sf"/>
</dbReference>
<dbReference type="EMBL" id="QPGB01000001">
    <property type="protein sequence ID" value="RCS59480.1"/>
    <property type="molecule type" value="Genomic_DNA"/>
</dbReference>
<dbReference type="PRINTS" id="PR00344">
    <property type="entry name" value="BCTRLSENSOR"/>
</dbReference>
<keyword evidence="4" id="KW-0808">Transferase</keyword>
<dbReference type="SUPFAM" id="SSF55785">
    <property type="entry name" value="PYP-like sensor domain (PAS domain)"/>
    <property type="match status" value="1"/>
</dbReference>
<dbReference type="AlphaFoldDB" id="A0A368L738"/>
<dbReference type="Gene3D" id="3.30.450.20">
    <property type="entry name" value="PAS domain"/>
    <property type="match status" value="1"/>
</dbReference>
<dbReference type="InterPro" id="IPR005467">
    <property type="entry name" value="His_kinase_dom"/>
</dbReference>
<evidence type="ECO:0000259" key="6">
    <source>
        <dbReference type="PROSITE" id="PS50109"/>
    </source>
</evidence>
<dbReference type="GO" id="GO:0000156">
    <property type="term" value="F:phosphorelay response regulator activity"/>
    <property type="evidence" value="ECO:0007669"/>
    <property type="project" value="TreeGrafter"/>
</dbReference>
<evidence type="ECO:0000256" key="3">
    <source>
        <dbReference type="ARBA" id="ARBA00022553"/>
    </source>
</evidence>
<keyword evidence="3" id="KW-0597">Phosphoprotein</keyword>
<organism evidence="7 8">
    <name type="scientific">Parvibium lacunae</name>
    <dbReference type="NCBI Taxonomy" id="1888893"/>
    <lineage>
        <taxon>Bacteria</taxon>
        <taxon>Pseudomonadati</taxon>
        <taxon>Pseudomonadota</taxon>
        <taxon>Betaproteobacteria</taxon>
        <taxon>Burkholderiales</taxon>
        <taxon>Alcaligenaceae</taxon>
        <taxon>Parvibium</taxon>
    </lineage>
</organism>
<evidence type="ECO:0000256" key="5">
    <source>
        <dbReference type="ARBA" id="ARBA00022777"/>
    </source>
</evidence>
<dbReference type="Gene3D" id="3.30.565.10">
    <property type="entry name" value="Histidine kinase-like ATPase, C-terminal domain"/>
    <property type="match status" value="1"/>
</dbReference>
<keyword evidence="5" id="KW-0418">Kinase</keyword>
<gene>
    <name evidence="7" type="ORF">DU000_01755</name>
</gene>
<dbReference type="InterPro" id="IPR036890">
    <property type="entry name" value="HATPase_C_sf"/>
</dbReference>
<dbReference type="Proteomes" id="UP000252357">
    <property type="component" value="Unassembled WGS sequence"/>
</dbReference>
<protein>
    <recommendedName>
        <fullName evidence="2">histidine kinase</fullName>
        <ecNumber evidence="2">2.7.13.3</ecNumber>
    </recommendedName>
</protein>
<dbReference type="SMART" id="SM00388">
    <property type="entry name" value="HisKA"/>
    <property type="match status" value="1"/>
</dbReference>
<dbReference type="GO" id="GO:0000155">
    <property type="term" value="F:phosphorelay sensor kinase activity"/>
    <property type="evidence" value="ECO:0007669"/>
    <property type="project" value="InterPro"/>
</dbReference>
<dbReference type="OrthoDB" id="9808408at2"/>
<evidence type="ECO:0000313" key="8">
    <source>
        <dbReference type="Proteomes" id="UP000252357"/>
    </source>
</evidence>
<evidence type="ECO:0000256" key="2">
    <source>
        <dbReference type="ARBA" id="ARBA00012438"/>
    </source>
</evidence>
<accession>A0A368L738</accession>
<dbReference type="SUPFAM" id="SSF55874">
    <property type="entry name" value="ATPase domain of HSP90 chaperone/DNA topoisomerase II/histidine kinase"/>
    <property type="match status" value="1"/>
</dbReference>
<proteinExistence type="predicted"/>
<evidence type="ECO:0000313" key="7">
    <source>
        <dbReference type="EMBL" id="RCS59480.1"/>
    </source>
</evidence>
<feature type="domain" description="Histidine kinase" evidence="6">
    <location>
        <begin position="200"/>
        <end position="420"/>
    </location>
</feature>
<sequence>MQPFSSPLIKYQRIHSPEQVHSGVTDDISQARVLAIALGMTESVWHIQQSMIDAFDANITVLDKFGRILLVNHHWCQFSGANGGSPNAAAWIGKNYLDSICAPEPTNPQARVVAAEYDAADIRHAIEQIIHGQREHFACTYPCHSLHERRWFELRAHRLPHGQEQDVSCVLIQHINITQSYVNLCELQAANDELQALTYSLAHDLRTPLRAIHGYASMVGEHINPATQTEPQRLLRKIKDAAEEVASMLEYVMQAVRMVTAELHIEPIDLAEKAKVIWQQVCGAYAVERQIQPALRIRHAMPVLGDRILLHSVLMNLLSNAVKYAHPDRACEVSFSAELLVPPGGLRPILTYVLTDNGIGFETRDAEHLFRPFYRLHMGRGIAGFGLGLALTKRVIERHGGMIWATGSPGKGATFYFTLG</sequence>
<comment type="catalytic activity">
    <reaction evidence="1">
        <text>ATP + protein L-histidine = ADP + protein N-phospho-L-histidine.</text>
        <dbReference type="EC" id="2.7.13.3"/>
    </reaction>
</comment>
<dbReference type="PROSITE" id="PS50109">
    <property type="entry name" value="HIS_KIN"/>
    <property type="match status" value="1"/>
</dbReference>
<dbReference type="Gene3D" id="1.10.287.130">
    <property type="match status" value="1"/>
</dbReference>
<dbReference type="InterPro" id="IPR035965">
    <property type="entry name" value="PAS-like_dom_sf"/>
</dbReference>
<reference evidence="7 8" key="1">
    <citation type="journal article" date="2018" name="Int. J. Syst. Evol. Microbiol.">
        <title>Parvibium lacunae gen. nov., sp. nov., a new member of the family Alcaligenaceae isolated from a freshwater pond.</title>
        <authorList>
            <person name="Chen W.M."/>
            <person name="Xie P.B."/>
            <person name="Hsu M.Y."/>
            <person name="Sheu S.Y."/>
        </authorList>
    </citation>
    <scope>NUCLEOTIDE SEQUENCE [LARGE SCALE GENOMIC DNA]</scope>
    <source>
        <strain evidence="7 8">KMB9</strain>
    </source>
</reference>
<dbReference type="InterPro" id="IPR003661">
    <property type="entry name" value="HisK_dim/P_dom"/>
</dbReference>
<dbReference type="GO" id="GO:0007234">
    <property type="term" value="P:osmosensory signaling via phosphorelay pathway"/>
    <property type="evidence" value="ECO:0007669"/>
    <property type="project" value="TreeGrafter"/>
</dbReference>
<dbReference type="CDD" id="cd00082">
    <property type="entry name" value="HisKA"/>
    <property type="match status" value="1"/>
</dbReference>
<name>A0A368L738_9BURK</name>
<comment type="caution">
    <text evidence="7">The sequence shown here is derived from an EMBL/GenBank/DDBJ whole genome shotgun (WGS) entry which is preliminary data.</text>
</comment>
<dbReference type="SMART" id="SM00387">
    <property type="entry name" value="HATPase_c"/>
    <property type="match status" value="1"/>
</dbReference>
<dbReference type="GO" id="GO:0030295">
    <property type="term" value="F:protein kinase activator activity"/>
    <property type="evidence" value="ECO:0007669"/>
    <property type="project" value="TreeGrafter"/>
</dbReference>
<evidence type="ECO:0000256" key="4">
    <source>
        <dbReference type="ARBA" id="ARBA00022679"/>
    </source>
</evidence>
<dbReference type="SUPFAM" id="SSF47384">
    <property type="entry name" value="Homodimeric domain of signal transducing histidine kinase"/>
    <property type="match status" value="1"/>
</dbReference>
<dbReference type="EC" id="2.7.13.3" evidence="2"/>
<dbReference type="PANTHER" id="PTHR42878">
    <property type="entry name" value="TWO-COMPONENT HISTIDINE KINASE"/>
    <property type="match status" value="1"/>
</dbReference>
<dbReference type="RefSeq" id="WP_114401630.1">
    <property type="nucleotide sequence ID" value="NZ_QPGB01000001.1"/>
</dbReference>
<keyword evidence="8" id="KW-1185">Reference proteome</keyword>
<evidence type="ECO:0000256" key="1">
    <source>
        <dbReference type="ARBA" id="ARBA00000085"/>
    </source>
</evidence>
<dbReference type="PANTHER" id="PTHR42878:SF15">
    <property type="entry name" value="BACTERIOPHYTOCHROME"/>
    <property type="match status" value="1"/>
</dbReference>
<dbReference type="InterPro" id="IPR004358">
    <property type="entry name" value="Sig_transdc_His_kin-like_C"/>
</dbReference>
<dbReference type="InterPro" id="IPR050351">
    <property type="entry name" value="BphY/WalK/GraS-like"/>
</dbReference>
<dbReference type="Pfam" id="PF00512">
    <property type="entry name" value="HisKA"/>
    <property type="match status" value="1"/>
</dbReference>
<dbReference type="InterPro" id="IPR003594">
    <property type="entry name" value="HATPase_dom"/>
</dbReference>
<dbReference type="Pfam" id="PF02518">
    <property type="entry name" value="HATPase_c"/>
    <property type="match status" value="1"/>
</dbReference>